<dbReference type="Proteomes" id="UP001059546">
    <property type="component" value="Chromosome IV"/>
</dbReference>
<organism evidence="1 3">
    <name type="scientific">Encephalitozoon hellem</name>
    <name type="common">Microsporidian parasite</name>
    <dbReference type="NCBI Taxonomy" id="27973"/>
    <lineage>
        <taxon>Eukaryota</taxon>
        <taxon>Fungi</taxon>
        <taxon>Fungi incertae sedis</taxon>
        <taxon>Microsporidia</taxon>
        <taxon>Unikaryonidae</taxon>
        <taxon>Encephalitozoon</taxon>
    </lineage>
</organism>
<gene>
    <name evidence="1" type="ORF">GPU96_04g06400</name>
    <name evidence="2" type="ORF">PFJ87_04g00380</name>
</gene>
<dbReference type="Pfam" id="PF17014">
    <property type="entry name" value="Mad3_BUB1_I_2"/>
    <property type="match status" value="1"/>
</dbReference>
<sequence>MVVFDDTGEDELESTLLSHIDIPYFRNNPSYISLWQKYYYKNNSPHVLFLMKYKKISQYYHWIYVELSRFFMRNNHYGACKAILNMGIACNAYDRRVLEDELRKIPASANLFSENEVNALLNPKGFTVLGKVWNSYQEALFYNRELFIFDHEEMSFEEYRSRSYIKKPRPSPEECVARIGMKHLADCSKSGGDGELENKRKCKLANANRILVAGQEIVIDGYTYYIKEIMDGNRYRMTCLSEEAPEDLVHKGDVMLQEVTKTSIDLALRLNPDYVPKFVVKELGSRTFLLYEFCTFGTLKNCLNISDAIKSRIALYFVSQLAEILDEMKEKKCKFVAFSLESLCVSEDCMLKIADFNLSSEDPEMSYEYIVKDALSQYCRIPSDDQDAVQKARSILRNTDLKGLITGYRIHLYERICGYC</sequence>
<dbReference type="SUPFAM" id="SSF56112">
    <property type="entry name" value="Protein kinase-like (PK-like)"/>
    <property type="match status" value="1"/>
</dbReference>
<name>A0A9Q9FB81_ENCHE</name>
<dbReference type="OrthoDB" id="2192347at2759"/>
<dbReference type="Gene3D" id="1.10.510.10">
    <property type="entry name" value="Transferase(Phosphotransferase) domain 1"/>
    <property type="match status" value="1"/>
</dbReference>
<accession>A0A9Q9FB81</accession>
<dbReference type="EMBL" id="CP075150">
    <property type="protein sequence ID" value="UTX42910.1"/>
    <property type="molecule type" value="Genomic_DNA"/>
</dbReference>
<evidence type="ECO:0000313" key="4">
    <source>
        <dbReference type="Proteomes" id="UP001217963"/>
    </source>
</evidence>
<dbReference type="AlphaFoldDB" id="A0A9Q9FB81"/>
<dbReference type="EMBL" id="CP119065">
    <property type="protein sequence ID" value="WEL38367.1"/>
    <property type="molecule type" value="Genomic_DNA"/>
</dbReference>
<protein>
    <submittedName>
        <fullName evidence="1">Mad3/BUB1 like region 1 protein</fullName>
    </submittedName>
</protein>
<dbReference type="Proteomes" id="UP001217963">
    <property type="component" value="Chromosome IV"/>
</dbReference>
<reference evidence="2 4" key="2">
    <citation type="submission" date="2023-02" db="EMBL/GenBank/DDBJ databases">
        <title>Encephalitozoon hellem ATCC 50451 complete genome.</title>
        <authorList>
            <person name="Mascarenhas dos Santos A.C."/>
            <person name="Julian A.T."/>
            <person name="Pombert J.-F."/>
        </authorList>
    </citation>
    <scope>NUCLEOTIDE SEQUENCE [LARGE SCALE GENOMIC DNA]</scope>
    <source>
        <strain evidence="2 4">ATCC 50451</strain>
    </source>
</reference>
<evidence type="ECO:0000313" key="2">
    <source>
        <dbReference type="EMBL" id="WEL38367.1"/>
    </source>
</evidence>
<dbReference type="Gene3D" id="1.25.40.430">
    <property type="match status" value="1"/>
</dbReference>
<keyword evidence="4" id="KW-1185">Reference proteome</keyword>
<dbReference type="InterPro" id="IPR011009">
    <property type="entry name" value="Kinase-like_dom_sf"/>
</dbReference>
<reference evidence="1" key="1">
    <citation type="submission" date="2021-05" db="EMBL/GenBank/DDBJ databases">
        <title>Encephalitozoon hellem ATCC 50604 Complete Genome.</title>
        <authorList>
            <person name="Mascarenhas dos Santos A.C."/>
            <person name="Julian A.T."/>
            <person name="Pombert J.-F."/>
        </authorList>
    </citation>
    <scope>NUCLEOTIDE SEQUENCE</scope>
    <source>
        <strain evidence="1">ATCC 50604</strain>
    </source>
</reference>
<proteinExistence type="predicted"/>
<dbReference type="InterPro" id="IPR031522">
    <property type="entry name" value="Mad3_Bub1_I_2"/>
</dbReference>
<evidence type="ECO:0000313" key="3">
    <source>
        <dbReference type="Proteomes" id="UP001059546"/>
    </source>
</evidence>
<evidence type="ECO:0000313" key="1">
    <source>
        <dbReference type="EMBL" id="UTX42910.1"/>
    </source>
</evidence>